<sequence>MRPRILPLLLALVLAGGLSACGQKGDLYLPDEPAPERAAQPE</sequence>
<dbReference type="Proteomes" id="UP000886251">
    <property type="component" value="Unassembled WGS sequence"/>
</dbReference>
<keyword evidence="5" id="KW-0998">Cell outer membrane</keyword>
<keyword evidence="6" id="KW-0449">Lipoprotein</keyword>
<dbReference type="EMBL" id="DRKP01000038">
    <property type="protein sequence ID" value="HEB95376.1"/>
    <property type="molecule type" value="Genomic_DNA"/>
</dbReference>
<accession>A0A831W6I9</accession>
<name>A0A831W6I9_9GAMM</name>
<evidence type="ECO:0000256" key="4">
    <source>
        <dbReference type="ARBA" id="ARBA00023139"/>
    </source>
</evidence>
<gene>
    <name evidence="7" type="ORF">ENI96_02955</name>
</gene>
<evidence type="ECO:0000256" key="1">
    <source>
        <dbReference type="ARBA" id="ARBA00004459"/>
    </source>
</evidence>
<dbReference type="NCBIfam" id="NF047847">
    <property type="entry name" value="SS_mature_LptM"/>
    <property type="match status" value="1"/>
</dbReference>
<dbReference type="AlphaFoldDB" id="A0A831W6I9"/>
<reference evidence="7" key="1">
    <citation type="journal article" date="2020" name="mSystems">
        <title>Genome- and Community-Level Interaction Insights into Carbon Utilization and Element Cycling Functions of Hydrothermarchaeota in Hydrothermal Sediment.</title>
        <authorList>
            <person name="Zhou Z."/>
            <person name="Liu Y."/>
            <person name="Xu W."/>
            <person name="Pan J."/>
            <person name="Luo Z.H."/>
            <person name="Li M."/>
        </authorList>
    </citation>
    <scope>NUCLEOTIDE SEQUENCE [LARGE SCALE GENOMIC DNA]</scope>
    <source>
        <strain evidence="7">HyVt-443</strain>
    </source>
</reference>
<evidence type="ECO:0000313" key="7">
    <source>
        <dbReference type="EMBL" id="HEB95376.1"/>
    </source>
</evidence>
<comment type="subcellular location">
    <subcellularLocation>
        <location evidence="1">Cell outer membrane</location>
        <topology evidence="1">Lipid-anchor</topology>
    </subcellularLocation>
</comment>
<dbReference type="PROSITE" id="PS51257">
    <property type="entry name" value="PROKAR_LIPOPROTEIN"/>
    <property type="match status" value="1"/>
</dbReference>
<evidence type="ECO:0000256" key="3">
    <source>
        <dbReference type="ARBA" id="ARBA00023136"/>
    </source>
</evidence>
<evidence type="ECO:0008006" key="8">
    <source>
        <dbReference type="Google" id="ProtNLM"/>
    </source>
</evidence>
<proteinExistence type="predicted"/>
<organism evidence="7">
    <name type="scientific">Sedimenticola thiotaurini</name>
    <dbReference type="NCBI Taxonomy" id="1543721"/>
    <lineage>
        <taxon>Bacteria</taxon>
        <taxon>Pseudomonadati</taxon>
        <taxon>Pseudomonadota</taxon>
        <taxon>Gammaproteobacteria</taxon>
        <taxon>Chromatiales</taxon>
        <taxon>Sedimenticolaceae</taxon>
        <taxon>Sedimenticola</taxon>
    </lineage>
</organism>
<keyword evidence="4" id="KW-0564">Palmitate</keyword>
<dbReference type="GO" id="GO:0009279">
    <property type="term" value="C:cell outer membrane"/>
    <property type="evidence" value="ECO:0007669"/>
    <property type="project" value="UniProtKB-SubCell"/>
</dbReference>
<evidence type="ECO:0000256" key="5">
    <source>
        <dbReference type="ARBA" id="ARBA00023237"/>
    </source>
</evidence>
<evidence type="ECO:0000256" key="2">
    <source>
        <dbReference type="ARBA" id="ARBA00022729"/>
    </source>
</evidence>
<keyword evidence="3" id="KW-0472">Membrane</keyword>
<comment type="caution">
    <text evidence="7">The sequence shown here is derived from an EMBL/GenBank/DDBJ whole genome shotgun (WGS) entry which is preliminary data.</text>
</comment>
<evidence type="ECO:0000256" key="6">
    <source>
        <dbReference type="ARBA" id="ARBA00023288"/>
    </source>
</evidence>
<keyword evidence="2" id="KW-0732">Signal</keyword>
<protein>
    <recommendedName>
        <fullName evidence="8">Lipopeptide</fullName>
    </recommendedName>
</protein>
<dbReference type="Pfam" id="PF13627">
    <property type="entry name" value="LptM_cons"/>
    <property type="match status" value="1"/>
</dbReference>
<dbReference type="InterPro" id="IPR032831">
    <property type="entry name" value="LptM_cons"/>
</dbReference>